<comment type="similarity">
    <text evidence="1">Belongs to the LOB domain-containing protein family.</text>
</comment>
<reference evidence="4" key="1">
    <citation type="submission" date="2024-02" db="EMBL/GenBank/DDBJ databases">
        <authorList>
            <consortium name="ELIXIR-Norway"/>
            <consortium name="Elixir Norway"/>
        </authorList>
    </citation>
    <scope>NUCLEOTIDE SEQUENCE</scope>
</reference>
<evidence type="ECO:0000259" key="3">
    <source>
        <dbReference type="PROSITE" id="PS50891"/>
    </source>
</evidence>
<dbReference type="PROSITE" id="PS50891">
    <property type="entry name" value="LOB"/>
    <property type="match status" value="1"/>
</dbReference>
<evidence type="ECO:0000313" key="4">
    <source>
        <dbReference type="EMBL" id="CAK9212373.1"/>
    </source>
</evidence>
<keyword evidence="5" id="KW-1185">Reference proteome</keyword>
<dbReference type="EMBL" id="OZ019911">
    <property type="protein sequence ID" value="CAK9212373.1"/>
    <property type="molecule type" value="Genomic_DNA"/>
</dbReference>
<evidence type="ECO:0000313" key="5">
    <source>
        <dbReference type="Proteomes" id="UP001497512"/>
    </source>
</evidence>
<feature type="region of interest" description="Disordered" evidence="2">
    <location>
        <begin position="286"/>
        <end position="322"/>
    </location>
</feature>
<dbReference type="PANTHER" id="PTHR31304">
    <property type="entry name" value="LOB DOMAIN-CONTAINING PROTEIN 38"/>
    <property type="match status" value="1"/>
</dbReference>
<accession>A0ABP0U531</accession>
<dbReference type="Proteomes" id="UP001497512">
    <property type="component" value="Chromosome 19"/>
</dbReference>
<proteinExistence type="inferred from homology"/>
<protein>
    <recommendedName>
        <fullName evidence="3">LOB domain-containing protein</fullName>
    </recommendedName>
</protein>
<feature type="compositionally biased region" description="Gly residues" evidence="2">
    <location>
        <begin position="309"/>
        <end position="320"/>
    </location>
</feature>
<organism evidence="4 5">
    <name type="scientific">Sphagnum troendelagicum</name>
    <dbReference type="NCBI Taxonomy" id="128251"/>
    <lineage>
        <taxon>Eukaryota</taxon>
        <taxon>Viridiplantae</taxon>
        <taxon>Streptophyta</taxon>
        <taxon>Embryophyta</taxon>
        <taxon>Bryophyta</taxon>
        <taxon>Sphagnophytina</taxon>
        <taxon>Sphagnopsida</taxon>
        <taxon>Sphagnales</taxon>
        <taxon>Sphagnaceae</taxon>
        <taxon>Sphagnum</taxon>
    </lineage>
</organism>
<dbReference type="InterPro" id="IPR004883">
    <property type="entry name" value="LOB"/>
</dbReference>
<feature type="domain" description="LOB" evidence="3">
    <location>
        <begin position="1"/>
        <end position="107"/>
    </location>
</feature>
<dbReference type="Pfam" id="PF03195">
    <property type="entry name" value="LOB"/>
    <property type="match status" value="1"/>
</dbReference>
<evidence type="ECO:0000256" key="2">
    <source>
        <dbReference type="SAM" id="MobiDB-lite"/>
    </source>
</evidence>
<sequence>MSCNGCRVLRKGCSDSCILRPCLQWIENADAQGHATVFVAKFFGRAGLMGFINAVPDVQRPALFQSLLYEACGRTVNPVFGAVGLLSTGNWHLCREAVETVLRGGTLQPPPLRLLSSSLPPGFMNTTGLEKSDVAKEMQESRIPSVVPLHPPPQLFSHEFYKPRSFEVGFLDRNLQQAWGLEEQQYNNVHSGMRGDLNGNKGRVQELQQHRMMQGNALHLSTWPRAIRVSLYPSKDQTCLEVKDEQALGLSYKHRDVREVGMEHPEAVGPHSTLVLAPVARRVKPRLSAEEHATGNQLSKLEPQEIPAGGLGLNDGGGGNQPELELNLTLKVQDAKGGSPAAGPQVSSPSCESVISEGSVTSHSSQLVPLQPPSTSWALERPFPAVALPPPLHHKLLPLLL</sequence>
<dbReference type="PANTHER" id="PTHR31304:SF62">
    <property type="entry name" value="LOB DOMAIN-CONTAINING PROTEIN"/>
    <property type="match status" value="1"/>
</dbReference>
<evidence type="ECO:0000256" key="1">
    <source>
        <dbReference type="ARBA" id="ARBA00005474"/>
    </source>
</evidence>
<name>A0ABP0U531_9BRYO</name>
<gene>
    <name evidence="4" type="ORF">CSSPTR1EN2_LOCUS11204</name>
</gene>